<comment type="similarity">
    <text evidence="1">Belongs to the phosphoglycerate mutase family.</text>
</comment>
<evidence type="ECO:0000313" key="3">
    <source>
        <dbReference type="EMBL" id="KAI5058965.1"/>
    </source>
</evidence>
<dbReference type="AlphaFoldDB" id="A0A9D4U180"/>
<dbReference type="CDD" id="cd07067">
    <property type="entry name" value="HP_PGM_like"/>
    <property type="match status" value="1"/>
</dbReference>
<comment type="caution">
    <text evidence="3">The sequence shown here is derived from an EMBL/GenBank/DDBJ whole genome shotgun (WGS) entry which is preliminary data.</text>
</comment>
<dbReference type="Proteomes" id="UP000886520">
    <property type="component" value="Chromosome 25"/>
</dbReference>
<dbReference type="InterPro" id="IPR013078">
    <property type="entry name" value="His_Pase_superF_clade-1"/>
</dbReference>
<evidence type="ECO:0000256" key="1">
    <source>
        <dbReference type="ARBA" id="ARBA00038362"/>
    </source>
</evidence>
<organism evidence="3 4">
    <name type="scientific">Adiantum capillus-veneris</name>
    <name type="common">Maidenhair fern</name>
    <dbReference type="NCBI Taxonomy" id="13818"/>
    <lineage>
        <taxon>Eukaryota</taxon>
        <taxon>Viridiplantae</taxon>
        <taxon>Streptophyta</taxon>
        <taxon>Embryophyta</taxon>
        <taxon>Tracheophyta</taxon>
        <taxon>Polypodiopsida</taxon>
        <taxon>Polypodiidae</taxon>
        <taxon>Polypodiales</taxon>
        <taxon>Pteridineae</taxon>
        <taxon>Pteridaceae</taxon>
        <taxon>Vittarioideae</taxon>
        <taxon>Adiantum</taxon>
    </lineage>
</organism>
<sequence length="234" mass="26293">MQAEENTEDLGDSSISTTLSSHKKRSSSQRDLTPGLYSIFSKARKIVHLIRHGHTTYSEGSLRTKLGNHPFDVILSPLGIKQASSLSEKIFCLGAEAILTSPLTRALQTLQNAVDLTQAGRVEVSHLHTEHVSSSGDVGRPPSMLSREFPMLSFTGLEEVWWFSPRRAPNDPIKGVFHSRESMDHLRKRVGLFRQYLLSRPESTIVVIGHSTFFKELSGRRKRMENCEILTIRV</sequence>
<dbReference type="EMBL" id="JABFUD020000025">
    <property type="protein sequence ID" value="KAI5058965.1"/>
    <property type="molecule type" value="Genomic_DNA"/>
</dbReference>
<dbReference type="InterPro" id="IPR029033">
    <property type="entry name" value="His_PPase_superfam"/>
</dbReference>
<evidence type="ECO:0000256" key="2">
    <source>
        <dbReference type="SAM" id="MobiDB-lite"/>
    </source>
</evidence>
<protein>
    <submittedName>
        <fullName evidence="3">Uncharacterized protein</fullName>
    </submittedName>
</protein>
<dbReference type="PANTHER" id="PTHR48100">
    <property type="entry name" value="BROAD-SPECIFICITY PHOSPHATASE YOR283W-RELATED"/>
    <property type="match status" value="1"/>
</dbReference>
<feature type="region of interest" description="Disordered" evidence="2">
    <location>
        <begin position="1"/>
        <end position="31"/>
    </location>
</feature>
<dbReference type="OrthoDB" id="496981at2759"/>
<name>A0A9D4U180_ADICA</name>
<dbReference type="PANTHER" id="PTHR48100:SF57">
    <property type="entry name" value="PHOSPHOGLYCERATE MUTASE"/>
    <property type="match status" value="1"/>
</dbReference>
<dbReference type="GO" id="GO:0016791">
    <property type="term" value="F:phosphatase activity"/>
    <property type="evidence" value="ECO:0007669"/>
    <property type="project" value="TreeGrafter"/>
</dbReference>
<dbReference type="GO" id="GO:0005737">
    <property type="term" value="C:cytoplasm"/>
    <property type="evidence" value="ECO:0007669"/>
    <property type="project" value="TreeGrafter"/>
</dbReference>
<keyword evidence="4" id="KW-1185">Reference proteome</keyword>
<gene>
    <name evidence="3" type="ORF">GOP47_0025284</name>
</gene>
<evidence type="ECO:0000313" key="4">
    <source>
        <dbReference type="Proteomes" id="UP000886520"/>
    </source>
</evidence>
<proteinExistence type="inferred from homology"/>
<reference evidence="3" key="1">
    <citation type="submission" date="2021-01" db="EMBL/GenBank/DDBJ databases">
        <title>Adiantum capillus-veneris genome.</title>
        <authorList>
            <person name="Fang Y."/>
            <person name="Liao Q."/>
        </authorList>
    </citation>
    <scope>NUCLEOTIDE SEQUENCE</scope>
    <source>
        <strain evidence="3">H3</strain>
        <tissue evidence="3">Leaf</tissue>
    </source>
</reference>
<accession>A0A9D4U180</accession>
<dbReference type="SMART" id="SM00855">
    <property type="entry name" value="PGAM"/>
    <property type="match status" value="1"/>
</dbReference>
<dbReference type="SUPFAM" id="SSF53254">
    <property type="entry name" value="Phosphoglycerate mutase-like"/>
    <property type="match status" value="1"/>
</dbReference>
<feature type="compositionally biased region" description="Acidic residues" evidence="2">
    <location>
        <begin position="1"/>
        <end position="11"/>
    </location>
</feature>
<dbReference type="InterPro" id="IPR050275">
    <property type="entry name" value="PGM_Phosphatase"/>
</dbReference>
<dbReference type="Pfam" id="PF00300">
    <property type="entry name" value="His_Phos_1"/>
    <property type="match status" value="1"/>
</dbReference>
<dbReference type="Gene3D" id="3.40.50.1240">
    <property type="entry name" value="Phosphoglycerate mutase-like"/>
    <property type="match status" value="1"/>
</dbReference>